<dbReference type="FunFam" id="3.40.605.10:FF:000007">
    <property type="entry name" value="NAD/NADP-dependent betaine aldehyde dehydrogenase"/>
    <property type="match status" value="1"/>
</dbReference>
<dbReference type="InterPro" id="IPR015590">
    <property type="entry name" value="Aldehyde_DH_dom"/>
</dbReference>
<dbReference type="FunFam" id="3.40.309.10:FF:000012">
    <property type="entry name" value="Betaine aldehyde dehydrogenase"/>
    <property type="match status" value="1"/>
</dbReference>
<dbReference type="OrthoDB" id="6187633at2"/>
<organism evidence="4 5">
    <name type="scientific">Ralstonia insidiosa</name>
    <dbReference type="NCBI Taxonomy" id="190721"/>
    <lineage>
        <taxon>Bacteria</taxon>
        <taxon>Pseudomonadati</taxon>
        <taxon>Pseudomonadota</taxon>
        <taxon>Betaproteobacteria</taxon>
        <taxon>Burkholderiales</taxon>
        <taxon>Burkholderiaceae</taxon>
        <taxon>Ralstonia</taxon>
    </lineage>
</organism>
<evidence type="ECO:0000313" key="4">
    <source>
        <dbReference type="EMBL" id="ANJ72481.1"/>
    </source>
</evidence>
<dbReference type="CDD" id="cd07138">
    <property type="entry name" value="ALDH_CddD_SSP0762"/>
    <property type="match status" value="1"/>
</dbReference>
<dbReference type="Gene3D" id="3.40.309.10">
    <property type="entry name" value="Aldehyde Dehydrogenase, Chain A, domain 2"/>
    <property type="match status" value="1"/>
</dbReference>
<dbReference type="EMBL" id="CP016022">
    <property type="protein sequence ID" value="ANJ72481.1"/>
    <property type="molecule type" value="Genomic_DNA"/>
</dbReference>
<reference evidence="5" key="1">
    <citation type="submission" date="2016-06" db="EMBL/GenBank/DDBJ databases">
        <authorList>
            <person name="Xu Y."/>
            <person name="Nagy A."/>
            <person name="Yan X."/>
            <person name="Kim S.W."/>
            <person name="Haley B."/>
            <person name="Liu N.T."/>
            <person name="Nou X."/>
        </authorList>
    </citation>
    <scope>NUCLEOTIDE SEQUENCE [LARGE SCALE GENOMIC DNA]</scope>
    <source>
        <strain evidence="5">ATCC 49129</strain>
    </source>
</reference>
<dbReference type="Proteomes" id="UP000078572">
    <property type="component" value="Chromosome 1"/>
</dbReference>
<protein>
    <submittedName>
        <fullName evidence="4">Aldehyde dehydrogenase</fullName>
    </submittedName>
</protein>
<accession>A0A191ZWN6</accession>
<dbReference type="PANTHER" id="PTHR42804">
    <property type="entry name" value="ALDEHYDE DEHYDROGENASE"/>
    <property type="match status" value="1"/>
</dbReference>
<sequence>MQQRDKLFINGKWVAPQGKGVIEVIHSATEAVMGTIPEGSAADAEAAVAAARAAFDGWAATPVAKRAEYIQKIADGLKARGEELAQLIAGEVGMPIKLARAIQVGGPVFNWGNFAKLTTKFEFEEQVANSLVVREPVGVVGAITPWNYPLNQITLKVAPALAAGCTVVLKPSEVAPLNAFVLAEVIEEAGLPPGVFNLVTGYGPVVGEVLASHPDVDMVSFTGSTRAGKRVAELAAQTVKRVALELGGKSASVILDDADLSAAVKGTLSACFLNSGQTCSAHTRMLVPRAKYEEVKALAAQFAAAYVPGDPAQETTRLGPLISAVQRDRVLGYIRRGLEEGAELITGGADAPEGLSTGFFVKPTVLGNVRTTDTVAREEIFGPVLTVICYDNEDEAIRIANDSIYGLGGGVWSGDEARAIRVARRIRTGQVDINGGPFNMQAPFGGYKQSGNGRENGKYGLEEFLEYKALQLKPAQTA</sequence>
<dbReference type="FunFam" id="3.40.605.10:FF:000026">
    <property type="entry name" value="Aldehyde dehydrogenase, putative"/>
    <property type="match status" value="1"/>
</dbReference>
<keyword evidence="2 3" id="KW-0560">Oxidoreductase</keyword>
<dbReference type="PROSITE" id="PS00687">
    <property type="entry name" value="ALDEHYDE_DEHYDR_GLU"/>
    <property type="match status" value="1"/>
</dbReference>
<evidence type="ECO:0000313" key="5">
    <source>
        <dbReference type="Proteomes" id="UP000078572"/>
    </source>
</evidence>
<dbReference type="GO" id="GO:0016620">
    <property type="term" value="F:oxidoreductase activity, acting on the aldehyde or oxo group of donors, NAD or NADP as acceptor"/>
    <property type="evidence" value="ECO:0007669"/>
    <property type="project" value="InterPro"/>
</dbReference>
<keyword evidence="5" id="KW-1185">Reference proteome</keyword>
<dbReference type="RefSeq" id="WP_064803474.1">
    <property type="nucleotide sequence ID" value="NZ_CP016022.1"/>
</dbReference>
<evidence type="ECO:0000256" key="3">
    <source>
        <dbReference type="RuleBase" id="RU003345"/>
    </source>
</evidence>
<dbReference type="SUPFAM" id="SSF53720">
    <property type="entry name" value="ALDH-like"/>
    <property type="match status" value="1"/>
</dbReference>
<dbReference type="InterPro" id="IPR016162">
    <property type="entry name" value="Ald_DH_N"/>
</dbReference>
<evidence type="ECO:0000256" key="1">
    <source>
        <dbReference type="ARBA" id="ARBA00009986"/>
    </source>
</evidence>
<evidence type="ECO:0000256" key="2">
    <source>
        <dbReference type="ARBA" id="ARBA00023002"/>
    </source>
</evidence>
<dbReference type="STRING" id="190721.ACS15_1782"/>
<comment type="similarity">
    <text evidence="1 3">Belongs to the aldehyde dehydrogenase family.</text>
</comment>
<proteinExistence type="inferred from homology"/>
<dbReference type="InterPro" id="IPR016163">
    <property type="entry name" value="Ald_DH_C"/>
</dbReference>
<dbReference type="Pfam" id="PF00171">
    <property type="entry name" value="Aldedh"/>
    <property type="match status" value="1"/>
</dbReference>
<dbReference type="AlphaFoldDB" id="A0A191ZWN6"/>
<dbReference type="GeneID" id="61526029"/>
<gene>
    <name evidence="4" type="ORF">A9Y76_08370</name>
</gene>
<dbReference type="Gene3D" id="3.40.605.10">
    <property type="entry name" value="Aldehyde Dehydrogenase, Chain A, domain 1"/>
    <property type="match status" value="1"/>
</dbReference>
<dbReference type="InterPro" id="IPR016161">
    <property type="entry name" value="Ald_DH/histidinol_DH"/>
</dbReference>
<dbReference type="InterPro" id="IPR029510">
    <property type="entry name" value="Ald_DH_CS_GLU"/>
</dbReference>
<name>A0A191ZWN6_9RALS</name>
<dbReference type="PANTHER" id="PTHR42804:SF1">
    <property type="entry name" value="ALDEHYDE DEHYDROGENASE-RELATED"/>
    <property type="match status" value="1"/>
</dbReference>